<name>X0W9L8_9ZZZZ</name>
<dbReference type="Gene3D" id="2.20.130.20">
    <property type="match status" value="1"/>
</dbReference>
<proteinExistence type="predicted"/>
<dbReference type="SMART" id="SM01360">
    <property type="entry name" value="A2M"/>
    <property type="match status" value="1"/>
</dbReference>
<dbReference type="InterPro" id="IPR051802">
    <property type="entry name" value="YfhM-like"/>
</dbReference>
<dbReference type="AlphaFoldDB" id="X0W9L8"/>
<gene>
    <name evidence="2" type="ORF">S01H1_50251</name>
</gene>
<protein>
    <recommendedName>
        <fullName evidence="1">Alpha-2-macroglobulin domain-containing protein</fullName>
    </recommendedName>
</protein>
<dbReference type="InterPro" id="IPR001599">
    <property type="entry name" value="Macroglobln_a2"/>
</dbReference>
<dbReference type="EMBL" id="BARS01032375">
    <property type="protein sequence ID" value="GAG27634.1"/>
    <property type="molecule type" value="Genomic_DNA"/>
</dbReference>
<organism evidence="2">
    <name type="scientific">marine sediment metagenome</name>
    <dbReference type="NCBI Taxonomy" id="412755"/>
    <lineage>
        <taxon>unclassified sequences</taxon>
        <taxon>metagenomes</taxon>
        <taxon>ecological metagenomes</taxon>
    </lineage>
</organism>
<reference evidence="2" key="1">
    <citation type="journal article" date="2014" name="Front. Microbiol.">
        <title>High frequency of phylogenetically diverse reductive dehalogenase-homologous genes in deep subseafloor sedimentary metagenomes.</title>
        <authorList>
            <person name="Kawai M."/>
            <person name="Futagami T."/>
            <person name="Toyoda A."/>
            <person name="Takaki Y."/>
            <person name="Nishi S."/>
            <person name="Hori S."/>
            <person name="Arai W."/>
            <person name="Tsubouchi T."/>
            <person name="Morono Y."/>
            <person name="Uchiyama I."/>
            <person name="Ito T."/>
            <person name="Fujiyama A."/>
            <person name="Inagaki F."/>
            <person name="Takami H."/>
        </authorList>
    </citation>
    <scope>NUCLEOTIDE SEQUENCE</scope>
    <source>
        <strain evidence="2">Expedition CK06-06</strain>
    </source>
</reference>
<feature type="domain" description="Alpha-2-macroglobulin" evidence="1">
    <location>
        <begin position="14"/>
        <end position="103"/>
    </location>
</feature>
<comment type="caution">
    <text evidence="2">The sequence shown here is derived from an EMBL/GenBank/DDBJ whole genome shotgun (WGS) entry which is preliminary data.</text>
</comment>
<sequence>MEEDFDIREDFRATAVFEPALITGEDGTVRFRFKLPDQLTRFRATAVAVKSKLFGLAESEILVQNPINVRSALPRRLRVGDTAEAGVVITSLDYQPRKVTVRAESDLLDIKGPVEKRVTVRPGEAVEVSFRLAAGQKGTASLTFSVVSEILKEKLKNTLEVEQSFVQEAFTIIGQTEDSIQEGLMIPENFLGTPDEGLKLCLDSTLASSFTGAIQFLDSFPYDCLEQRTSKLLSFVLYEFLLDSLDEPKDRAFVE</sequence>
<dbReference type="PANTHER" id="PTHR40094:SF1">
    <property type="entry name" value="UBIQUITIN DOMAIN-CONTAINING PROTEIN"/>
    <property type="match status" value="1"/>
</dbReference>
<feature type="non-terminal residue" evidence="2">
    <location>
        <position position="255"/>
    </location>
</feature>
<dbReference type="GO" id="GO:0004866">
    <property type="term" value="F:endopeptidase inhibitor activity"/>
    <property type="evidence" value="ECO:0007669"/>
    <property type="project" value="InterPro"/>
</dbReference>
<evidence type="ECO:0000313" key="2">
    <source>
        <dbReference type="EMBL" id="GAG27634.1"/>
    </source>
</evidence>
<dbReference type="PANTHER" id="PTHR40094">
    <property type="entry name" value="ALPHA-2-MACROGLOBULIN HOMOLOG"/>
    <property type="match status" value="1"/>
</dbReference>
<evidence type="ECO:0000259" key="1">
    <source>
        <dbReference type="SMART" id="SM01360"/>
    </source>
</evidence>
<accession>X0W9L8</accession>
<dbReference type="Pfam" id="PF00207">
    <property type="entry name" value="A2M"/>
    <property type="match status" value="1"/>
</dbReference>